<evidence type="ECO:0000259" key="2">
    <source>
        <dbReference type="Pfam" id="PF23071"/>
    </source>
</evidence>
<gene>
    <name evidence="3" type="ORF">V1478_009268</name>
</gene>
<dbReference type="EMBL" id="JAUDFV010000141">
    <property type="protein sequence ID" value="KAL2722405.1"/>
    <property type="molecule type" value="Genomic_DNA"/>
</dbReference>
<evidence type="ECO:0000256" key="1">
    <source>
        <dbReference type="SAM" id="MobiDB-lite"/>
    </source>
</evidence>
<feature type="region of interest" description="Disordered" evidence="1">
    <location>
        <begin position="73"/>
        <end position="107"/>
    </location>
</feature>
<keyword evidence="4" id="KW-1185">Reference proteome</keyword>
<proteinExistence type="predicted"/>
<comment type="caution">
    <text evidence="3">The sequence shown here is derived from an EMBL/GenBank/DDBJ whole genome shotgun (WGS) entry which is preliminary data.</text>
</comment>
<evidence type="ECO:0000313" key="4">
    <source>
        <dbReference type="Proteomes" id="UP001607302"/>
    </source>
</evidence>
<organism evidence="3 4">
    <name type="scientific">Vespula squamosa</name>
    <name type="common">Southern yellow jacket</name>
    <name type="synonym">Wasp</name>
    <dbReference type="NCBI Taxonomy" id="30214"/>
    <lineage>
        <taxon>Eukaryota</taxon>
        <taxon>Metazoa</taxon>
        <taxon>Ecdysozoa</taxon>
        <taxon>Arthropoda</taxon>
        <taxon>Hexapoda</taxon>
        <taxon>Insecta</taxon>
        <taxon>Pterygota</taxon>
        <taxon>Neoptera</taxon>
        <taxon>Endopterygota</taxon>
        <taxon>Hymenoptera</taxon>
        <taxon>Apocrita</taxon>
        <taxon>Aculeata</taxon>
        <taxon>Vespoidea</taxon>
        <taxon>Vespidae</taxon>
        <taxon>Vespinae</taxon>
        <taxon>Vespula</taxon>
    </lineage>
</organism>
<feature type="compositionally biased region" description="Low complexity" evidence="1">
    <location>
        <begin position="73"/>
        <end position="100"/>
    </location>
</feature>
<dbReference type="Proteomes" id="UP001607302">
    <property type="component" value="Unassembled WGS sequence"/>
</dbReference>
<protein>
    <recommendedName>
        <fullName evidence="2">DUF7044 domain-containing protein</fullName>
    </recommendedName>
</protein>
<feature type="domain" description="DUF7044" evidence="2">
    <location>
        <begin position="152"/>
        <end position="198"/>
    </location>
</feature>
<sequence>MEYDRSRRGNACNRITVSRMISIWYSKSPLNGFFRLEYWENESFPSVNVTRGNSRDGRIGTVSLMAAIVGVGTSNSSSTSSSSSSSSSNTIASSSSNNNSDGGGVGLLARSPSKTGIRSFPRALHPLTTLNSYVERTSLLHPGLFLFFLFTGCKFPEEWNGRWFQSGNPGLVTVNGSIISNKGHCIEVKDDDKFLLYDT</sequence>
<reference evidence="3 4" key="1">
    <citation type="journal article" date="2024" name="Ann. Entomol. Soc. Am.">
        <title>Genomic analyses of the southern and eastern yellowjacket wasps (Hymenoptera: Vespidae) reveal evolutionary signatures of social life.</title>
        <authorList>
            <person name="Catto M.A."/>
            <person name="Caine P.B."/>
            <person name="Orr S.E."/>
            <person name="Hunt B.G."/>
            <person name="Goodisman M.A.D."/>
        </authorList>
    </citation>
    <scope>NUCLEOTIDE SEQUENCE [LARGE SCALE GENOMIC DNA]</scope>
    <source>
        <strain evidence="3">233</strain>
        <tissue evidence="3">Head and thorax</tissue>
    </source>
</reference>
<evidence type="ECO:0000313" key="3">
    <source>
        <dbReference type="EMBL" id="KAL2722405.1"/>
    </source>
</evidence>
<dbReference type="Pfam" id="PF23071">
    <property type="entry name" value="DUF7044"/>
    <property type="match status" value="1"/>
</dbReference>
<accession>A0ABD2ARW0</accession>
<dbReference type="AlphaFoldDB" id="A0ABD2ARW0"/>
<name>A0ABD2ARW0_VESSQ</name>
<dbReference type="InterPro" id="IPR055472">
    <property type="entry name" value="DUF7044"/>
</dbReference>